<keyword evidence="4" id="KW-1185">Reference proteome</keyword>
<evidence type="ECO:0000313" key="3">
    <source>
        <dbReference type="EnsemblMetazoa" id="ASIC010771-PA"/>
    </source>
</evidence>
<proteinExistence type="predicted"/>
<dbReference type="OrthoDB" id="7740109at2759"/>
<feature type="compositionally biased region" description="Acidic residues" evidence="1">
    <location>
        <begin position="99"/>
        <end position="130"/>
    </location>
</feature>
<gene>
    <name evidence="2" type="ORF">ZHAS_00010771</name>
</gene>
<evidence type="ECO:0000313" key="4">
    <source>
        <dbReference type="Proteomes" id="UP000030765"/>
    </source>
</evidence>
<organism evidence="2">
    <name type="scientific">Anopheles sinensis</name>
    <name type="common">Mosquito</name>
    <dbReference type="NCBI Taxonomy" id="74873"/>
    <lineage>
        <taxon>Eukaryota</taxon>
        <taxon>Metazoa</taxon>
        <taxon>Ecdysozoa</taxon>
        <taxon>Arthropoda</taxon>
        <taxon>Hexapoda</taxon>
        <taxon>Insecta</taxon>
        <taxon>Pterygota</taxon>
        <taxon>Neoptera</taxon>
        <taxon>Endopterygota</taxon>
        <taxon>Diptera</taxon>
        <taxon>Nematocera</taxon>
        <taxon>Culicoidea</taxon>
        <taxon>Culicidae</taxon>
        <taxon>Anophelinae</taxon>
        <taxon>Anopheles</taxon>
    </lineage>
</organism>
<dbReference type="VEuPathDB" id="VectorBase:ASIC010771"/>
<dbReference type="AlphaFoldDB" id="A0A084VYP5"/>
<sequence>MSGEMRKLSPVRAFHALHRCGGGSKGMICMWKTCEMQMPSSGGSLIAAPTLGATNIRRGKYRRNTPAYSLLQWALIVLFFGHLLTPLEGASWVDRAESGESEESYYDGSDAEDDDEDHADSGVSEDTDDDSHEHKDSVEIEYEESDHNEHSHANAVDESSSSESDPADFYRNKELFTKHLKGLSQTYTVGKSKRSKQLLPPVTISVPYPVHIERKVPVFIETKVPVYVEKKVEVPVDRPYEVPVPVKVPVYEKEVIHVPRPVVYNVDRPYPVYVHRTVYVNKYQPVKVLIKSRTRY</sequence>
<dbReference type="OMA" id="HNEHSHA"/>
<evidence type="ECO:0000313" key="2">
    <source>
        <dbReference type="EMBL" id="KFB43089.1"/>
    </source>
</evidence>
<accession>A0A084VYP5</accession>
<dbReference type="EMBL" id="KE525231">
    <property type="protein sequence ID" value="KFB43089.1"/>
    <property type="molecule type" value="Genomic_DNA"/>
</dbReference>
<name>A0A084VYP5_ANOSI</name>
<dbReference type="EMBL" id="ATLV01018385">
    <property type="status" value="NOT_ANNOTATED_CDS"/>
    <property type="molecule type" value="Genomic_DNA"/>
</dbReference>
<reference evidence="3" key="2">
    <citation type="submission" date="2020-05" db="UniProtKB">
        <authorList>
            <consortium name="EnsemblMetazoa"/>
        </authorList>
    </citation>
    <scope>IDENTIFICATION</scope>
</reference>
<reference evidence="2 4" key="1">
    <citation type="journal article" date="2014" name="BMC Genomics">
        <title>Genome sequence of Anopheles sinensis provides insight into genetics basis of mosquito competence for malaria parasites.</title>
        <authorList>
            <person name="Zhou D."/>
            <person name="Zhang D."/>
            <person name="Ding G."/>
            <person name="Shi L."/>
            <person name="Hou Q."/>
            <person name="Ye Y."/>
            <person name="Xu Y."/>
            <person name="Zhou H."/>
            <person name="Xiong C."/>
            <person name="Li S."/>
            <person name="Yu J."/>
            <person name="Hong S."/>
            <person name="Yu X."/>
            <person name="Zou P."/>
            <person name="Chen C."/>
            <person name="Chang X."/>
            <person name="Wang W."/>
            <person name="Lv Y."/>
            <person name="Sun Y."/>
            <person name="Ma L."/>
            <person name="Shen B."/>
            <person name="Zhu C."/>
        </authorList>
    </citation>
    <scope>NUCLEOTIDE SEQUENCE [LARGE SCALE GENOMIC DNA]</scope>
</reference>
<evidence type="ECO:0000256" key="1">
    <source>
        <dbReference type="SAM" id="MobiDB-lite"/>
    </source>
</evidence>
<dbReference type="VEuPathDB" id="VectorBase:ASIS014409"/>
<dbReference type="EnsemblMetazoa" id="ASIC010771-RA">
    <property type="protein sequence ID" value="ASIC010771-PA"/>
    <property type="gene ID" value="ASIC010771"/>
</dbReference>
<protein>
    <submittedName>
        <fullName evidence="2 3">Uncharacterized protein</fullName>
    </submittedName>
</protein>
<feature type="region of interest" description="Disordered" evidence="1">
    <location>
        <begin position="95"/>
        <end position="167"/>
    </location>
</feature>
<dbReference type="Proteomes" id="UP000030765">
    <property type="component" value="Unassembled WGS sequence"/>
</dbReference>